<proteinExistence type="predicted"/>
<dbReference type="SUPFAM" id="SSF48350">
    <property type="entry name" value="GTPase activation domain, GAP"/>
    <property type="match status" value="1"/>
</dbReference>
<dbReference type="PANTHER" id="PTHR10194">
    <property type="entry name" value="RAS GTPASE-ACTIVATING PROTEINS"/>
    <property type="match status" value="1"/>
</dbReference>
<name>A0ABQ8XZZ9_9EUKA</name>
<dbReference type="SUPFAM" id="SSF50729">
    <property type="entry name" value="PH domain-like"/>
    <property type="match status" value="1"/>
</dbReference>
<keyword evidence="1" id="KW-0343">GTPase activation</keyword>
<feature type="region of interest" description="Disordered" evidence="2">
    <location>
        <begin position="531"/>
        <end position="592"/>
    </location>
</feature>
<dbReference type="InterPro" id="IPR023152">
    <property type="entry name" value="RasGAP_CS"/>
</dbReference>
<evidence type="ECO:0000313" key="6">
    <source>
        <dbReference type="Proteomes" id="UP001150062"/>
    </source>
</evidence>
<dbReference type="PROSITE" id="PS50018">
    <property type="entry name" value="RAS_GTPASE_ACTIV_2"/>
    <property type="match status" value="1"/>
</dbReference>
<dbReference type="Pfam" id="PF00616">
    <property type="entry name" value="RasGAP"/>
    <property type="match status" value="1"/>
</dbReference>
<feature type="compositionally biased region" description="Acidic residues" evidence="2">
    <location>
        <begin position="153"/>
        <end position="168"/>
    </location>
</feature>
<feature type="region of interest" description="Disordered" evidence="2">
    <location>
        <begin position="76"/>
        <end position="169"/>
    </location>
</feature>
<feature type="domain" description="PH" evidence="3">
    <location>
        <begin position="1094"/>
        <end position="1194"/>
    </location>
</feature>
<feature type="compositionally biased region" description="Basic and acidic residues" evidence="2">
    <location>
        <begin position="583"/>
        <end position="592"/>
    </location>
</feature>
<evidence type="ECO:0000313" key="5">
    <source>
        <dbReference type="EMBL" id="KAJ6237619.1"/>
    </source>
</evidence>
<accession>A0ABQ8XZZ9</accession>
<organism evidence="5 6">
    <name type="scientific">Anaeramoeba flamelloides</name>
    <dbReference type="NCBI Taxonomy" id="1746091"/>
    <lineage>
        <taxon>Eukaryota</taxon>
        <taxon>Metamonada</taxon>
        <taxon>Anaeramoebidae</taxon>
        <taxon>Anaeramoeba</taxon>
    </lineage>
</organism>
<comment type="caution">
    <text evidence="5">The sequence shown here is derived from an EMBL/GenBank/DDBJ whole genome shotgun (WGS) entry which is preliminary data.</text>
</comment>
<evidence type="ECO:0000259" key="3">
    <source>
        <dbReference type="PROSITE" id="PS50003"/>
    </source>
</evidence>
<dbReference type="PROSITE" id="PS50003">
    <property type="entry name" value="PH_DOMAIN"/>
    <property type="match status" value="1"/>
</dbReference>
<feature type="compositionally biased region" description="Basic and acidic residues" evidence="2">
    <location>
        <begin position="124"/>
        <end position="152"/>
    </location>
</feature>
<dbReference type="Gene3D" id="2.30.29.30">
    <property type="entry name" value="Pleckstrin-homology domain (PH domain)/Phosphotyrosine-binding domain (PTB)"/>
    <property type="match status" value="1"/>
</dbReference>
<dbReference type="Proteomes" id="UP001150062">
    <property type="component" value="Unassembled WGS sequence"/>
</dbReference>
<evidence type="ECO:0000256" key="2">
    <source>
        <dbReference type="SAM" id="MobiDB-lite"/>
    </source>
</evidence>
<keyword evidence="6" id="KW-1185">Reference proteome</keyword>
<feature type="compositionally biased region" description="Low complexity" evidence="2">
    <location>
        <begin position="1046"/>
        <end position="1064"/>
    </location>
</feature>
<dbReference type="InterPro" id="IPR011993">
    <property type="entry name" value="PH-like_dom_sf"/>
</dbReference>
<dbReference type="PROSITE" id="PS00509">
    <property type="entry name" value="RAS_GTPASE_ACTIV_1"/>
    <property type="match status" value="1"/>
</dbReference>
<feature type="compositionally biased region" description="Polar residues" evidence="2">
    <location>
        <begin position="95"/>
        <end position="109"/>
    </location>
</feature>
<feature type="region of interest" description="Disordered" evidence="2">
    <location>
        <begin position="880"/>
        <end position="924"/>
    </location>
</feature>
<sequence>MSNYKNNYSLNNVSHSNVNQLLDRIQGLLNQDPEQNSFEYSTQNEYSFNEGTSNNFLDLEGNKKEFFNFGKEKTKISISSDEEETEKEKETFSINNPNSFNLDNYLNTRSENKTHSQQNWNQKKHQEKEKHQEPEQEKTYYSRQEDNNKREYEDDNEEEEEKEEEDEETIKHLQFLIEKEDEKIRDLKNKINKNSSEKERNEQMIEKSKNIESYITVDSFLGQVDKLMTTTTKLTTNLGDFLQNVGDNSGQTNNNYNGIIKTIEQVNNFNLFNSNTRSISQKALLKAISSLSTSFGCRLTSVDRQNKVRTLIDSISFEGSILNLRHGLNQIMHFFENNDSVKIACSNSTNKKNLKKNSFRQSQSQYKKFLASLYSLFDHIIYLTILRAKILTLMKITIIDHFKDNYSKNIEKNKTNQSNTNPEMSELNLPVIRSFLGSINNLLKQNLEQQFGGTCENLEEWVNIICNKIEIKNSSLVTKTIVNQSKAYALGVVLREIVFSILNQEQQMQFFKEYPITRNTYKTEFELEIKKTRKSKSKNENENENEKGKGKGKEKETGNENKNENKNEKAKGKEMDNENQNQQKEKDKEKKKNIELKTESEIIMNDIKLKLKNYLNQNDIEFLLKALQLDIIRIGGDKLIERIYDLFDSLGLSSILMKILIDQSIAISQSVDDLLKPNTILARFITKFLRYYGQNYLKKTLGELIKRQLSSNRSLEINPNRVSRREELYENINLLREFFYQYVDRIFNSPNDLPMEFSFIFSYFRMKIEKKFPNHLFPLIGSLIFLRFFCPALISPENYNLTEFNFTIEQRRGLFIICTLFQALSNGTIIPKSSLQFQPFNEDLKKCYPGRARFLEEISKKKINFDLDQKDLFRTFKLSSSQSSSSSTPSTSMSSTKLSSSSSSSKISKNSKSTNSSNTATTSSSSAMILPSIEPVSSYLFLRTSHRSIMIELDGGIKNYNNSANELGMEIILITERLSKREIPFFSNNSDHHKLLTASKSIITLNDLILDLQSQIDQSLLESSPIQSPISSSSSSSKISTHNVLNSSNSKQNINKNTNTNGIKLDNKNNFQKINSSEIGNHNSIGKLQIDTSTIIKSSWVFLSENKEQWKRRFICLKTRTLEIYKKDVNSQTNTIPLKIIPLEKKMKIFQTKGLGDNCAFKIRKKKKKINITINFKTLNEFNNWFKILKTIIKK</sequence>
<feature type="compositionally biased region" description="Basic and acidic residues" evidence="2">
    <location>
        <begin position="537"/>
        <end position="576"/>
    </location>
</feature>
<protein>
    <submittedName>
        <fullName evidence="5">Neurofibromin</fullName>
    </submittedName>
</protein>
<feature type="compositionally biased region" description="Low complexity" evidence="2">
    <location>
        <begin position="1025"/>
        <end position="1037"/>
    </location>
</feature>
<evidence type="ECO:0000256" key="1">
    <source>
        <dbReference type="ARBA" id="ARBA00022468"/>
    </source>
</evidence>
<dbReference type="InterPro" id="IPR039360">
    <property type="entry name" value="Ras_GTPase"/>
</dbReference>
<evidence type="ECO:0000259" key="4">
    <source>
        <dbReference type="PROSITE" id="PS50018"/>
    </source>
</evidence>
<feature type="region of interest" description="Disordered" evidence="2">
    <location>
        <begin position="1025"/>
        <end position="1066"/>
    </location>
</feature>
<dbReference type="SMART" id="SM00233">
    <property type="entry name" value="PH"/>
    <property type="match status" value="1"/>
</dbReference>
<reference evidence="5" key="1">
    <citation type="submission" date="2022-08" db="EMBL/GenBank/DDBJ databases">
        <title>Novel sulfate-reducing endosymbionts in the free-living metamonad Anaeramoeba.</title>
        <authorList>
            <person name="Jerlstrom-Hultqvist J."/>
            <person name="Cepicka I."/>
            <person name="Gallot-Lavallee L."/>
            <person name="Salas-Leiva D."/>
            <person name="Curtis B.A."/>
            <person name="Zahonova K."/>
            <person name="Pipaliya S."/>
            <person name="Dacks J."/>
            <person name="Roger A.J."/>
        </authorList>
    </citation>
    <scope>NUCLEOTIDE SEQUENCE</scope>
    <source>
        <strain evidence="5">Schooner1</strain>
    </source>
</reference>
<dbReference type="InterPro" id="IPR001936">
    <property type="entry name" value="RasGAP_dom"/>
</dbReference>
<dbReference type="EMBL" id="JAOAOG010000239">
    <property type="protein sequence ID" value="KAJ6237619.1"/>
    <property type="molecule type" value="Genomic_DNA"/>
</dbReference>
<feature type="domain" description="Ras-GAP" evidence="4">
    <location>
        <begin position="635"/>
        <end position="826"/>
    </location>
</feature>
<gene>
    <name evidence="5" type="ORF">M0813_27182</name>
</gene>
<dbReference type="Pfam" id="PF00169">
    <property type="entry name" value="PH"/>
    <property type="match status" value="1"/>
</dbReference>
<dbReference type="SMART" id="SM00323">
    <property type="entry name" value="RasGAP"/>
    <property type="match status" value="1"/>
</dbReference>
<dbReference type="InterPro" id="IPR001849">
    <property type="entry name" value="PH_domain"/>
</dbReference>
<dbReference type="Gene3D" id="1.10.506.10">
    <property type="entry name" value="GTPase Activation - p120gap, domain 1"/>
    <property type="match status" value="1"/>
</dbReference>
<dbReference type="InterPro" id="IPR008936">
    <property type="entry name" value="Rho_GTPase_activation_prot"/>
</dbReference>